<gene>
    <name evidence="4" type="primary">ydaM</name>
    <name evidence="4" type="ORF">D7316_04239</name>
</gene>
<dbReference type="InterPro" id="IPR029787">
    <property type="entry name" value="Nucleotide_cyclase"/>
</dbReference>
<protein>
    <submittedName>
        <fullName evidence="4">Putative diguanylate cyclase YdaM</fullName>
        <ecNumber evidence="4">2.7.7.65</ecNumber>
    </submittedName>
</protein>
<dbReference type="PANTHER" id="PTHR45138:SF9">
    <property type="entry name" value="DIGUANYLATE CYCLASE DGCM-RELATED"/>
    <property type="match status" value="1"/>
</dbReference>
<keyword evidence="4" id="KW-0808">Transferase</keyword>
<sequence length="396" mass="42372">MREGNRGLWGKPAQTTISDDTRHVLDHVRVSEPIQRYGIAALTLVFGAIGLLSTLTPDGSAGSPVRQVAVIALSATTVPVAYLVTRVPLGSVWWSKEASIKGINTAFVVYADLGFAAALATYQDPTIALFMTALFAVISGYVAHYVKRPALIFHVVVTTVVIACFGFLVWLDGTPITTVVLMVTVSAVASLGLLAFLWMYTIGSQHTLQTQLTSASTDSLTGLLNRRGFRYRASALIRRTGGPFVLVVIDIDHYKRINDLYGHTVGDVVLQRVADLLRQCAGDGAVIGRLGGDEFAVATIATHTEAIDLLETIRRRSEGLLSGQPVTMSMGVVAHTASDRPPGWSSSAIVDDAMIAADRALFRAKAAGRDTYSVIEAPPHDRTPFDQPASEVPLTG</sequence>
<dbReference type="GO" id="GO:0052621">
    <property type="term" value="F:diguanylate cyclase activity"/>
    <property type="evidence" value="ECO:0007669"/>
    <property type="project" value="UniProtKB-EC"/>
</dbReference>
<dbReference type="EMBL" id="CP033972">
    <property type="protein sequence ID" value="AZG47627.1"/>
    <property type="molecule type" value="Genomic_DNA"/>
</dbReference>
<dbReference type="CDD" id="cd01949">
    <property type="entry name" value="GGDEF"/>
    <property type="match status" value="1"/>
</dbReference>
<evidence type="ECO:0000313" key="5">
    <source>
        <dbReference type="Proteomes" id="UP000271469"/>
    </source>
</evidence>
<keyword evidence="5" id="KW-1185">Reference proteome</keyword>
<reference evidence="4 5" key="1">
    <citation type="submission" date="2018-11" db="EMBL/GenBank/DDBJ databases">
        <title>Gordonia insulae sp. nov., isolated from an island soil.</title>
        <authorList>
            <person name="Kim Y.S."/>
            <person name="Kim S.B."/>
        </authorList>
    </citation>
    <scope>NUCLEOTIDE SEQUENCE [LARGE SCALE GENOMIC DNA]</scope>
    <source>
        <strain evidence="4 5">MMS17-SY073</strain>
    </source>
</reference>
<dbReference type="InterPro" id="IPR043128">
    <property type="entry name" value="Rev_trsase/Diguanyl_cyclase"/>
</dbReference>
<evidence type="ECO:0000313" key="4">
    <source>
        <dbReference type="EMBL" id="AZG47627.1"/>
    </source>
</evidence>
<dbReference type="SMART" id="SM00267">
    <property type="entry name" value="GGDEF"/>
    <property type="match status" value="1"/>
</dbReference>
<feature type="domain" description="GGDEF" evidence="3">
    <location>
        <begin position="242"/>
        <end position="377"/>
    </location>
</feature>
<dbReference type="OrthoDB" id="23692at2"/>
<keyword evidence="4" id="KW-0548">Nucleotidyltransferase</keyword>
<dbReference type="Proteomes" id="UP000271469">
    <property type="component" value="Chromosome"/>
</dbReference>
<evidence type="ECO:0000259" key="3">
    <source>
        <dbReference type="PROSITE" id="PS50887"/>
    </source>
</evidence>
<dbReference type="InterPro" id="IPR050469">
    <property type="entry name" value="Diguanylate_Cyclase"/>
</dbReference>
<organism evidence="4 5">
    <name type="scientific">Gordonia insulae</name>
    <dbReference type="NCBI Taxonomy" id="2420509"/>
    <lineage>
        <taxon>Bacteria</taxon>
        <taxon>Bacillati</taxon>
        <taxon>Actinomycetota</taxon>
        <taxon>Actinomycetes</taxon>
        <taxon>Mycobacteriales</taxon>
        <taxon>Gordoniaceae</taxon>
        <taxon>Gordonia</taxon>
    </lineage>
</organism>
<dbReference type="PANTHER" id="PTHR45138">
    <property type="entry name" value="REGULATORY COMPONENTS OF SENSORY TRANSDUCTION SYSTEM"/>
    <property type="match status" value="1"/>
</dbReference>
<keyword evidence="2" id="KW-1133">Transmembrane helix</keyword>
<feature type="transmembrane region" description="Helical" evidence="2">
    <location>
        <begin position="37"/>
        <end position="56"/>
    </location>
</feature>
<proteinExistence type="predicted"/>
<feature type="transmembrane region" description="Helical" evidence="2">
    <location>
        <begin position="101"/>
        <end position="120"/>
    </location>
</feature>
<dbReference type="AlphaFoldDB" id="A0A3G8JR97"/>
<feature type="transmembrane region" description="Helical" evidence="2">
    <location>
        <begin position="150"/>
        <end position="170"/>
    </location>
</feature>
<dbReference type="KEGG" id="gom:D7316_04239"/>
<name>A0A3G8JR97_9ACTN</name>
<evidence type="ECO:0000256" key="2">
    <source>
        <dbReference type="SAM" id="Phobius"/>
    </source>
</evidence>
<dbReference type="NCBIfam" id="TIGR00254">
    <property type="entry name" value="GGDEF"/>
    <property type="match status" value="1"/>
</dbReference>
<dbReference type="EC" id="2.7.7.65" evidence="4"/>
<dbReference type="PROSITE" id="PS50887">
    <property type="entry name" value="GGDEF"/>
    <property type="match status" value="1"/>
</dbReference>
<keyword evidence="2" id="KW-0812">Transmembrane</keyword>
<dbReference type="Pfam" id="PF00990">
    <property type="entry name" value="GGDEF"/>
    <property type="match status" value="1"/>
</dbReference>
<feature type="transmembrane region" description="Helical" evidence="2">
    <location>
        <begin position="68"/>
        <end position="89"/>
    </location>
</feature>
<feature type="transmembrane region" description="Helical" evidence="2">
    <location>
        <begin position="126"/>
        <end position="143"/>
    </location>
</feature>
<keyword evidence="2" id="KW-0472">Membrane</keyword>
<accession>A0A3G8JR97</accession>
<feature type="region of interest" description="Disordered" evidence="1">
    <location>
        <begin position="375"/>
        <end position="396"/>
    </location>
</feature>
<dbReference type="InterPro" id="IPR000160">
    <property type="entry name" value="GGDEF_dom"/>
</dbReference>
<feature type="transmembrane region" description="Helical" evidence="2">
    <location>
        <begin position="176"/>
        <end position="200"/>
    </location>
</feature>
<evidence type="ECO:0000256" key="1">
    <source>
        <dbReference type="SAM" id="MobiDB-lite"/>
    </source>
</evidence>
<dbReference type="Gene3D" id="3.30.70.270">
    <property type="match status" value="1"/>
</dbReference>
<dbReference type="SUPFAM" id="SSF55073">
    <property type="entry name" value="Nucleotide cyclase"/>
    <property type="match status" value="1"/>
</dbReference>